<evidence type="ECO:0000259" key="1">
    <source>
        <dbReference type="SMART" id="SM00670"/>
    </source>
</evidence>
<dbReference type="NCBIfam" id="TIGR00305">
    <property type="entry name" value="putative toxin-antitoxin system toxin component, PIN family"/>
    <property type="match status" value="1"/>
</dbReference>
<gene>
    <name evidence="2" type="ORF">COS11_07255</name>
</gene>
<organism evidence="2 3">
    <name type="scientific">bacterium (Candidatus Ratteibacteria) CG01_land_8_20_14_3_00_40_19</name>
    <dbReference type="NCBI Taxonomy" id="2014290"/>
    <lineage>
        <taxon>Bacteria</taxon>
        <taxon>Candidatus Ratteibacteria</taxon>
    </lineage>
</organism>
<feature type="domain" description="PIN" evidence="1">
    <location>
        <begin position="10"/>
        <end position="120"/>
    </location>
</feature>
<dbReference type="PANTHER" id="PTHR34610:SF3">
    <property type="entry name" value="SSL7007 PROTEIN"/>
    <property type="match status" value="1"/>
</dbReference>
<accession>A0A2M7E6Y4</accession>
<protein>
    <submittedName>
        <fullName evidence="2">Putative toxin-antitoxin system toxin component, PIN family</fullName>
    </submittedName>
</protein>
<dbReference type="InterPro" id="IPR029060">
    <property type="entry name" value="PIN-like_dom_sf"/>
</dbReference>
<sequence length="140" mass="15970">MNTVPKEKKVKVVLDTNIIISGLIFQGKQRQVLNLFYKGSITVCISSPILKELSGVLYKKFNWDRKRIHNIIVKIGNKAILVNPREKISAVKEDADNRILECALESHCQFILSGDKKHLLPLKQYKGIRILSTAEFLKII</sequence>
<dbReference type="Gene3D" id="3.40.50.1010">
    <property type="entry name" value="5'-nuclease"/>
    <property type="match status" value="1"/>
</dbReference>
<dbReference type="Proteomes" id="UP000228886">
    <property type="component" value="Unassembled WGS sequence"/>
</dbReference>
<dbReference type="Pfam" id="PF13470">
    <property type="entry name" value="PIN_3"/>
    <property type="match status" value="1"/>
</dbReference>
<dbReference type="InterPro" id="IPR002850">
    <property type="entry name" value="PIN_toxin-like"/>
</dbReference>
<dbReference type="AlphaFoldDB" id="A0A2M7E6Y4"/>
<proteinExistence type="predicted"/>
<dbReference type="InterPro" id="IPR002716">
    <property type="entry name" value="PIN_dom"/>
</dbReference>
<comment type="caution">
    <text evidence="2">The sequence shown here is derived from an EMBL/GenBank/DDBJ whole genome shotgun (WGS) entry which is preliminary data.</text>
</comment>
<name>A0A2M7E6Y4_9BACT</name>
<dbReference type="EMBL" id="PETL01000348">
    <property type="protein sequence ID" value="PIV63473.1"/>
    <property type="molecule type" value="Genomic_DNA"/>
</dbReference>
<reference evidence="3" key="1">
    <citation type="submission" date="2017-09" db="EMBL/GenBank/DDBJ databases">
        <title>Depth-based differentiation of microbial function through sediment-hosted aquifers and enrichment of novel symbionts in the deep terrestrial subsurface.</title>
        <authorList>
            <person name="Probst A.J."/>
            <person name="Ladd B."/>
            <person name="Jarett J.K."/>
            <person name="Geller-Mcgrath D.E."/>
            <person name="Sieber C.M.K."/>
            <person name="Emerson J.B."/>
            <person name="Anantharaman K."/>
            <person name="Thomas B.C."/>
            <person name="Malmstrom R."/>
            <person name="Stieglmeier M."/>
            <person name="Klingl A."/>
            <person name="Woyke T."/>
            <person name="Ryan C.M."/>
            <person name="Banfield J.F."/>
        </authorList>
    </citation>
    <scope>NUCLEOTIDE SEQUENCE [LARGE SCALE GENOMIC DNA]</scope>
</reference>
<evidence type="ECO:0000313" key="3">
    <source>
        <dbReference type="Proteomes" id="UP000228886"/>
    </source>
</evidence>
<evidence type="ECO:0000313" key="2">
    <source>
        <dbReference type="EMBL" id="PIV63473.1"/>
    </source>
</evidence>
<dbReference type="SUPFAM" id="SSF88723">
    <property type="entry name" value="PIN domain-like"/>
    <property type="match status" value="1"/>
</dbReference>
<dbReference type="SMART" id="SM00670">
    <property type="entry name" value="PINc"/>
    <property type="match status" value="1"/>
</dbReference>
<dbReference type="PANTHER" id="PTHR34610">
    <property type="entry name" value="SSL7007 PROTEIN"/>
    <property type="match status" value="1"/>
</dbReference>